<keyword evidence="2" id="KW-1185">Reference proteome</keyword>
<evidence type="ECO:0000313" key="2">
    <source>
        <dbReference type="Proteomes" id="UP001172101"/>
    </source>
</evidence>
<organism evidence="1 2">
    <name type="scientific">Lasiosphaeria miniovina</name>
    <dbReference type="NCBI Taxonomy" id="1954250"/>
    <lineage>
        <taxon>Eukaryota</taxon>
        <taxon>Fungi</taxon>
        <taxon>Dikarya</taxon>
        <taxon>Ascomycota</taxon>
        <taxon>Pezizomycotina</taxon>
        <taxon>Sordariomycetes</taxon>
        <taxon>Sordariomycetidae</taxon>
        <taxon>Sordariales</taxon>
        <taxon>Lasiosphaeriaceae</taxon>
        <taxon>Lasiosphaeria</taxon>
    </lineage>
</organism>
<dbReference type="AlphaFoldDB" id="A0AA40DH76"/>
<dbReference type="GeneID" id="85330487"/>
<accession>A0AA40DH76</accession>
<evidence type="ECO:0000313" key="1">
    <source>
        <dbReference type="EMBL" id="KAK0703414.1"/>
    </source>
</evidence>
<comment type="caution">
    <text evidence="1">The sequence shown here is derived from an EMBL/GenBank/DDBJ whole genome shotgun (WGS) entry which is preliminary data.</text>
</comment>
<dbReference type="EMBL" id="JAUIRO010000008">
    <property type="protein sequence ID" value="KAK0703414.1"/>
    <property type="molecule type" value="Genomic_DNA"/>
</dbReference>
<reference evidence="1" key="1">
    <citation type="submission" date="2023-06" db="EMBL/GenBank/DDBJ databases">
        <title>Genome-scale phylogeny and comparative genomics of the fungal order Sordariales.</title>
        <authorList>
            <consortium name="Lawrence Berkeley National Laboratory"/>
            <person name="Hensen N."/>
            <person name="Bonometti L."/>
            <person name="Westerberg I."/>
            <person name="Brannstrom I.O."/>
            <person name="Guillou S."/>
            <person name="Cros-Aarteil S."/>
            <person name="Calhoun S."/>
            <person name="Haridas S."/>
            <person name="Kuo A."/>
            <person name="Mondo S."/>
            <person name="Pangilinan J."/>
            <person name="Riley R."/>
            <person name="LaButti K."/>
            <person name="Andreopoulos B."/>
            <person name="Lipzen A."/>
            <person name="Chen C."/>
            <person name="Yanf M."/>
            <person name="Daum C."/>
            <person name="Ng V."/>
            <person name="Clum A."/>
            <person name="Steindorff A."/>
            <person name="Ohm R."/>
            <person name="Martin F."/>
            <person name="Silar P."/>
            <person name="Natvig D."/>
            <person name="Lalanne C."/>
            <person name="Gautier V."/>
            <person name="Ament-velasquez S.L."/>
            <person name="Kruys A."/>
            <person name="Hutchinson M.I."/>
            <person name="Powell A.J."/>
            <person name="Barry K."/>
            <person name="Miller A.N."/>
            <person name="Grigoriev I.V."/>
            <person name="Debuchy R."/>
            <person name="Gladieux P."/>
            <person name="Thoren M.H."/>
            <person name="Johannesson H."/>
        </authorList>
    </citation>
    <scope>NUCLEOTIDE SEQUENCE</scope>
    <source>
        <strain evidence="1">SMH2392-1A</strain>
    </source>
</reference>
<name>A0AA40DH76_9PEZI</name>
<proteinExistence type="predicted"/>
<protein>
    <submittedName>
        <fullName evidence="1">Uncharacterized protein</fullName>
    </submittedName>
</protein>
<sequence length="214" mass="23878">MGHAEPRDPAWLWHALDDNLFSDPDKWATPQWKAYGTLCASFRDRARTPDSAITPEKHGEARKVSMEVNEFGILDDPTAPHTSLDRLADRLMGKLAEILDEAKAPSTYENSIRFLANSAMSTDLNILRAWDHIMVVCKSHALENYDDIFGRDGDSIDLVVSPGIFQSGRPKTGFYEGLWAHPIRVAVKGELEDATADFRSFIMKNTIGSRVAST</sequence>
<dbReference type="RefSeq" id="XP_060290273.1">
    <property type="nucleotide sequence ID" value="XM_060447217.1"/>
</dbReference>
<dbReference type="Proteomes" id="UP001172101">
    <property type="component" value="Unassembled WGS sequence"/>
</dbReference>
<gene>
    <name evidence="1" type="ORF">B0T26DRAFT_806975</name>
</gene>